<keyword evidence="4" id="KW-0808">Transferase</keyword>
<dbReference type="GO" id="GO:0046523">
    <property type="term" value="F:S-methyl-5-thioribose-1-phosphate isomerase activity"/>
    <property type="evidence" value="ECO:0007669"/>
    <property type="project" value="TreeGrafter"/>
</dbReference>
<dbReference type="InterPro" id="IPR037171">
    <property type="entry name" value="NagB/RpiA_transferase-like"/>
</dbReference>
<dbReference type="GO" id="GO:0019509">
    <property type="term" value="P:L-methionine salvage from methylthioadenosine"/>
    <property type="evidence" value="ECO:0007669"/>
    <property type="project" value="TreeGrafter"/>
</dbReference>
<keyword evidence="5" id="KW-1185">Reference proteome</keyword>
<dbReference type="GO" id="GO:0016740">
    <property type="term" value="F:transferase activity"/>
    <property type="evidence" value="ECO:0007669"/>
    <property type="project" value="UniProtKB-KW"/>
</dbReference>
<comment type="similarity">
    <text evidence="1 2">Belongs to the eIF-2B alpha/beta/delta subunits family.</text>
</comment>
<gene>
    <name evidence="4" type="ORF">N658DRAFT_433475</name>
</gene>
<dbReference type="Proteomes" id="UP001305647">
    <property type="component" value="Unassembled WGS sequence"/>
</dbReference>
<dbReference type="PROSITE" id="PS51462">
    <property type="entry name" value="NUDIX"/>
    <property type="match status" value="1"/>
</dbReference>
<feature type="domain" description="Nudix hydrolase" evidence="3">
    <location>
        <begin position="12"/>
        <end position="159"/>
    </location>
</feature>
<dbReference type="EMBL" id="MU863669">
    <property type="protein sequence ID" value="KAK4097736.1"/>
    <property type="molecule type" value="Genomic_DNA"/>
</dbReference>
<dbReference type="Gene3D" id="3.40.50.10470">
    <property type="entry name" value="Translation initiation factor eif-2b, domain 2"/>
    <property type="match status" value="1"/>
</dbReference>
<name>A0AAN6SYJ5_9PEZI</name>
<dbReference type="InterPro" id="IPR000649">
    <property type="entry name" value="IF-2B-related"/>
</dbReference>
<protein>
    <submittedName>
        <fullName evidence="4">Nagb/rpia/CoA transferase-like protein</fullName>
    </submittedName>
</protein>
<dbReference type="InterPro" id="IPR000086">
    <property type="entry name" value="NUDIX_hydrolase_dom"/>
</dbReference>
<dbReference type="SUPFAM" id="SSF100950">
    <property type="entry name" value="NagB/RpiA/CoA transferase-like"/>
    <property type="match status" value="1"/>
</dbReference>
<dbReference type="InterPro" id="IPR042529">
    <property type="entry name" value="IF_2B-like_C"/>
</dbReference>
<evidence type="ECO:0000256" key="2">
    <source>
        <dbReference type="RuleBase" id="RU003814"/>
    </source>
</evidence>
<dbReference type="Gene3D" id="3.90.79.10">
    <property type="entry name" value="Nucleoside Triphosphate Pyrophosphohydrolase"/>
    <property type="match status" value="1"/>
</dbReference>
<sequence>MTSTATPTDNWTKRSVVSSFIMKTEHGSPRVALFQRSDRVSTYQHHWGPISGTISRSDPTPLAAAWREMAEETTLTPASLSLLRQGKPFTFRDASVRREWTIFPFLFQLKHEPHEHQQEQQKQIQTDWEHEAWAWHDPDAVIRGDASTGSNSGNLRGVPRLAESLRRVWFENDLGPAGAGKILAEGLDVLGRDHESGARQLAGVALQVFRDVVARMDGSAAGAEGEGVQDWWAKVRFAAWHLWKNGRESMGAAILSALLAALARVEQVMQQKTDRGTLCEKVRSELNAQIAERQDSATRISQAFVAYLEKTFASKRASHEPICILTLSESSTIRQGLRDATEAGFALDLRILESRPLYEGVSLGGSLTTDLTTTAAPTIEPPPKPPPHSITIYTDASAALASSNIDLLVLGADRIAASGAVSNKTGSLPAALSAKHASPTAQVVVLGESDKIAPPGRAEDHVVEDNDASQVSRAWRAEYNSQRVRDAASTTIHQDGQGSRNGDSRAVKLAIRNIFFEWVPASLVDTYVMESGEWTTEEIAQHSAELEAEEKRLFGSL</sequence>
<reference evidence="4" key="1">
    <citation type="journal article" date="2023" name="Mol. Phylogenet. Evol.">
        <title>Genome-scale phylogeny and comparative genomics of the fungal order Sordariales.</title>
        <authorList>
            <person name="Hensen N."/>
            <person name="Bonometti L."/>
            <person name="Westerberg I."/>
            <person name="Brannstrom I.O."/>
            <person name="Guillou S."/>
            <person name="Cros-Aarteil S."/>
            <person name="Calhoun S."/>
            <person name="Haridas S."/>
            <person name="Kuo A."/>
            <person name="Mondo S."/>
            <person name="Pangilinan J."/>
            <person name="Riley R."/>
            <person name="LaButti K."/>
            <person name="Andreopoulos B."/>
            <person name="Lipzen A."/>
            <person name="Chen C."/>
            <person name="Yan M."/>
            <person name="Daum C."/>
            <person name="Ng V."/>
            <person name="Clum A."/>
            <person name="Steindorff A."/>
            <person name="Ohm R.A."/>
            <person name="Martin F."/>
            <person name="Silar P."/>
            <person name="Natvig D.O."/>
            <person name="Lalanne C."/>
            <person name="Gautier V."/>
            <person name="Ament-Velasquez S.L."/>
            <person name="Kruys A."/>
            <person name="Hutchinson M.I."/>
            <person name="Powell A.J."/>
            <person name="Barry K."/>
            <person name="Miller A.N."/>
            <person name="Grigoriev I.V."/>
            <person name="Debuchy R."/>
            <person name="Gladieux P."/>
            <person name="Hiltunen Thoren M."/>
            <person name="Johannesson H."/>
        </authorList>
    </citation>
    <scope>NUCLEOTIDE SEQUENCE</scope>
    <source>
        <strain evidence="4">CBS 757.83</strain>
    </source>
</reference>
<evidence type="ECO:0000259" key="3">
    <source>
        <dbReference type="PROSITE" id="PS51462"/>
    </source>
</evidence>
<accession>A0AAN6SYJ5</accession>
<comment type="caution">
    <text evidence="4">The sequence shown here is derived from an EMBL/GenBank/DDBJ whole genome shotgun (WGS) entry which is preliminary data.</text>
</comment>
<dbReference type="AlphaFoldDB" id="A0AAN6SYJ5"/>
<dbReference type="Pfam" id="PF00293">
    <property type="entry name" value="NUDIX"/>
    <property type="match status" value="1"/>
</dbReference>
<dbReference type="PANTHER" id="PTHR43475:SF3">
    <property type="entry name" value="TRANSLATION INITIATION FACTOR EIF-2B SUBUNIT FAMILY PROTEIN (AFU_ORTHOLOGUE AFUA_2G14290)"/>
    <property type="match status" value="1"/>
</dbReference>
<evidence type="ECO:0000313" key="5">
    <source>
        <dbReference type="Proteomes" id="UP001305647"/>
    </source>
</evidence>
<evidence type="ECO:0000256" key="1">
    <source>
        <dbReference type="ARBA" id="ARBA00007251"/>
    </source>
</evidence>
<dbReference type="Pfam" id="PF01008">
    <property type="entry name" value="IF-2B"/>
    <property type="match status" value="1"/>
</dbReference>
<dbReference type="SUPFAM" id="SSF55811">
    <property type="entry name" value="Nudix"/>
    <property type="match status" value="1"/>
</dbReference>
<proteinExistence type="inferred from homology"/>
<dbReference type="CDD" id="cd18872">
    <property type="entry name" value="NUDIX_eIF-2B"/>
    <property type="match status" value="1"/>
</dbReference>
<dbReference type="PANTHER" id="PTHR43475">
    <property type="entry name" value="METHYLTHIORIBOSE-1-PHOSPHATE ISOMERASE"/>
    <property type="match status" value="1"/>
</dbReference>
<evidence type="ECO:0000313" key="4">
    <source>
        <dbReference type="EMBL" id="KAK4097736.1"/>
    </source>
</evidence>
<dbReference type="InterPro" id="IPR015797">
    <property type="entry name" value="NUDIX_hydrolase-like_dom_sf"/>
</dbReference>
<reference evidence="4" key="2">
    <citation type="submission" date="2023-05" db="EMBL/GenBank/DDBJ databases">
        <authorList>
            <consortium name="Lawrence Berkeley National Laboratory"/>
            <person name="Steindorff A."/>
            <person name="Hensen N."/>
            <person name="Bonometti L."/>
            <person name="Westerberg I."/>
            <person name="Brannstrom I.O."/>
            <person name="Guillou S."/>
            <person name="Cros-Aarteil S."/>
            <person name="Calhoun S."/>
            <person name="Haridas S."/>
            <person name="Kuo A."/>
            <person name="Mondo S."/>
            <person name="Pangilinan J."/>
            <person name="Riley R."/>
            <person name="Labutti K."/>
            <person name="Andreopoulos B."/>
            <person name="Lipzen A."/>
            <person name="Chen C."/>
            <person name="Yanf M."/>
            <person name="Daum C."/>
            <person name="Ng V."/>
            <person name="Clum A."/>
            <person name="Ohm R."/>
            <person name="Martin F."/>
            <person name="Silar P."/>
            <person name="Natvig D."/>
            <person name="Lalanne C."/>
            <person name="Gautier V."/>
            <person name="Ament-Velasquez S.L."/>
            <person name="Kruys A."/>
            <person name="Hutchinson M.I."/>
            <person name="Powell A.J."/>
            <person name="Barry K."/>
            <person name="Miller A.N."/>
            <person name="Grigoriev I.V."/>
            <person name="Debuchy R."/>
            <person name="Gladieux P."/>
            <person name="Thoren M.H."/>
            <person name="Johannesson H."/>
        </authorList>
    </citation>
    <scope>NUCLEOTIDE SEQUENCE</scope>
    <source>
        <strain evidence="4">CBS 757.83</strain>
    </source>
</reference>
<organism evidence="4 5">
    <name type="scientific">Parathielavia hyrcaniae</name>
    <dbReference type="NCBI Taxonomy" id="113614"/>
    <lineage>
        <taxon>Eukaryota</taxon>
        <taxon>Fungi</taxon>
        <taxon>Dikarya</taxon>
        <taxon>Ascomycota</taxon>
        <taxon>Pezizomycotina</taxon>
        <taxon>Sordariomycetes</taxon>
        <taxon>Sordariomycetidae</taxon>
        <taxon>Sordariales</taxon>
        <taxon>Chaetomiaceae</taxon>
        <taxon>Parathielavia</taxon>
    </lineage>
</organism>